<dbReference type="SUPFAM" id="SSF48225">
    <property type="entry name" value="Seven-hairpin glycosidases"/>
    <property type="match status" value="1"/>
</dbReference>
<dbReference type="PANTHER" id="PTHR45679:SF5">
    <property type="entry name" value="ER DEGRADATION-ENHANCING ALPHA-MANNOSIDASE-LIKE PROTEIN 1"/>
    <property type="match status" value="1"/>
</dbReference>
<evidence type="ECO:0000256" key="3">
    <source>
        <dbReference type="ARBA" id="ARBA00022824"/>
    </source>
</evidence>
<comment type="cofactor">
    <cofactor evidence="5">
        <name>Ca(2+)</name>
        <dbReference type="ChEBI" id="CHEBI:29108"/>
    </cofactor>
</comment>
<dbReference type="PANTHER" id="PTHR45679">
    <property type="entry name" value="ER DEGRADATION-ENHANCING ALPHA-MANNOSIDASE-LIKE PROTEIN 2"/>
    <property type="match status" value="1"/>
</dbReference>
<dbReference type="InterPro" id="IPR036026">
    <property type="entry name" value="Seven-hairpin_glycosidases"/>
</dbReference>
<dbReference type="GO" id="GO:1904380">
    <property type="term" value="P:endoplasmic reticulum mannose trimming"/>
    <property type="evidence" value="ECO:0007669"/>
    <property type="project" value="InterPro"/>
</dbReference>
<gene>
    <name evidence="6" type="ORF">CDAUBV1_LOCUS1546</name>
</gene>
<reference evidence="6" key="1">
    <citation type="submission" date="2024-06" db="EMBL/GenBank/DDBJ databases">
        <authorList>
            <person name="Liu X."/>
            <person name="Lenzi L."/>
            <person name="Haldenby T S."/>
            <person name="Uol C."/>
        </authorList>
    </citation>
    <scope>NUCLEOTIDE SEQUENCE</scope>
</reference>
<dbReference type="Proteomes" id="UP001497525">
    <property type="component" value="Unassembled WGS sequence"/>
</dbReference>
<dbReference type="GO" id="GO:0016020">
    <property type="term" value="C:membrane"/>
    <property type="evidence" value="ECO:0007669"/>
    <property type="project" value="InterPro"/>
</dbReference>
<dbReference type="Pfam" id="PF01532">
    <property type="entry name" value="Glyco_hydro_47"/>
    <property type="match status" value="1"/>
</dbReference>
<evidence type="ECO:0000313" key="6">
    <source>
        <dbReference type="EMBL" id="CAL5130109.1"/>
    </source>
</evidence>
<organism evidence="6 7">
    <name type="scientific">Calicophoron daubneyi</name>
    <name type="common">Rumen fluke</name>
    <name type="synonym">Paramphistomum daubneyi</name>
    <dbReference type="NCBI Taxonomy" id="300641"/>
    <lineage>
        <taxon>Eukaryota</taxon>
        <taxon>Metazoa</taxon>
        <taxon>Spiralia</taxon>
        <taxon>Lophotrochozoa</taxon>
        <taxon>Platyhelminthes</taxon>
        <taxon>Trematoda</taxon>
        <taxon>Digenea</taxon>
        <taxon>Plagiorchiida</taxon>
        <taxon>Pronocephalata</taxon>
        <taxon>Paramphistomoidea</taxon>
        <taxon>Paramphistomidae</taxon>
        <taxon>Calicophoron</taxon>
    </lineage>
</organism>
<dbReference type="Gene3D" id="1.50.10.10">
    <property type="match status" value="1"/>
</dbReference>
<dbReference type="GO" id="GO:0005509">
    <property type="term" value="F:calcium ion binding"/>
    <property type="evidence" value="ECO:0007669"/>
    <property type="project" value="InterPro"/>
</dbReference>
<evidence type="ECO:0000256" key="4">
    <source>
        <dbReference type="ARBA" id="ARBA00023180"/>
    </source>
</evidence>
<feature type="binding site" evidence="5">
    <location>
        <position position="34"/>
    </location>
    <ligand>
        <name>Ca(2+)</name>
        <dbReference type="ChEBI" id="CHEBI:29108"/>
    </ligand>
</feature>
<dbReference type="EMBL" id="CAXLJL010000057">
    <property type="protein sequence ID" value="CAL5130109.1"/>
    <property type="molecule type" value="Genomic_DNA"/>
</dbReference>
<dbReference type="GO" id="GO:0005975">
    <property type="term" value="P:carbohydrate metabolic process"/>
    <property type="evidence" value="ECO:0007669"/>
    <property type="project" value="InterPro"/>
</dbReference>
<comment type="subcellular location">
    <subcellularLocation>
        <location evidence="1">Endoplasmic reticulum</location>
    </subcellularLocation>
</comment>
<comment type="caution">
    <text evidence="6">The sequence shown here is derived from an EMBL/GenBank/DDBJ whole genome shotgun (WGS) entry which is preliminary data.</text>
</comment>
<accession>A0AAV2T2B4</accession>
<evidence type="ECO:0000256" key="5">
    <source>
        <dbReference type="PIRSR" id="PIRSR601382-2"/>
    </source>
</evidence>
<evidence type="ECO:0000256" key="1">
    <source>
        <dbReference type="ARBA" id="ARBA00004240"/>
    </source>
</evidence>
<dbReference type="GO" id="GO:0044322">
    <property type="term" value="C:endoplasmic reticulum quality control compartment"/>
    <property type="evidence" value="ECO:0007669"/>
    <property type="project" value="GOC"/>
</dbReference>
<keyword evidence="4" id="KW-0325">Glycoprotein</keyword>
<evidence type="ECO:0008006" key="8">
    <source>
        <dbReference type="Google" id="ProtNLM"/>
    </source>
</evidence>
<keyword evidence="5" id="KW-0106">Calcium</keyword>
<dbReference type="InterPro" id="IPR012341">
    <property type="entry name" value="6hp_glycosidase-like_sf"/>
</dbReference>
<dbReference type="GO" id="GO:0004571">
    <property type="term" value="F:mannosyl-oligosaccharide 1,2-alpha-mannosidase activity"/>
    <property type="evidence" value="ECO:0007669"/>
    <property type="project" value="InterPro"/>
</dbReference>
<protein>
    <recommendedName>
        <fullName evidence="8">Alpha-1,2-Mannosidase</fullName>
    </recommendedName>
</protein>
<keyword evidence="5" id="KW-0479">Metal-binding</keyword>
<evidence type="ECO:0000313" key="7">
    <source>
        <dbReference type="Proteomes" id="UP001497525"/>
    </source>
</evidence>
<dbReference type="InterPro" id="IPR001382">
    <property type="entry name" value="Glyco_hydro_47"/>
</dbReference>
<keyword evidence="3" id="KW-0256">Endoplasmic reticulum</keyword>
<comment type="similarity">
    <text evidence="2">Belongs to the glycosyl hydrolase 47 family.</text>
</comment>
<dbReference type="AlphaFoldDB" id="A0AAV2T2B4"/>
<proteinExistence type="inferred from homology"/>
<sequence length="109" mass="12741">MESFFLSETLKYLYLLFDEDNPVNRNELDYVFSTQGHLFPVQRVRSLIKDLASNPFQSEDPKHEYGNLYTTSQTCLSFRLTDPALPLEESTWNRIGKFVKSNIDTHSPF</sequence>
<name>A0AAV2T2B4_CALDB</name>
<dbReference type="InterPro" id="IPR044674">
    <property type="entry name" value="EDEM1/2/3"/>
</dbReference>
<evidence type="ECO:0000256" key="2">
    <source>
        <dbReference type="ARBA" id="ARBA00007658"/>
    </source>
</evidence>